<dbReference type="Gene3D" id="2.170.130.10">
    <property type="entry name" value="TonB-dependent receptor, plug domain"/>
    <property type="match status" value="1"/>
</dbReference>
<protein>
    <submittedName>
        <fullName evidence="6">TonB-dependent receptor</fullName>
    </submittedName>
</protein>
<comment type="subcellular location">
    <subcellularLocation>
        <location evidence="1">Cell outer membrane</location>
    </subcellularLocation>
</comment>
<organism evidence="6 7">
    <name type="scientific">Sphingomonas olei</name>
    <dbReference type="NCBI Taxonomy" id="1886787"/>
    <lineage>
        <taxon>Bacteria</taxon>
        <taxon>Pseudomonadati</taxon>
        <taxon>Pseudomonadota</taxon>
        <taxon>Alphaproteobacteria</taxon>
        <taxon>Sphingomonadales</taxon>
        <taxon>Sphingomonadaceae</taxon>
        <taxon>Sphingomonas</taxon>
    </lineage>
</organism>
<dbReference type="InterPro" id="IPR037066">
    <property type="entry name" value="Plug_dom_sf"/>
</dbReference>
<feature type="compositionally biased region" description="Low complexity" evidence="4">
    <location>
        <begin position="622"/>
        <end position="632"/>
    </location>
</feature>
<proteinExistence type="predicted"/>
<keyword evidence="2" id="KW-0472">Membrane</keyword>
<dbReference type="Proteomes" id="UP000308038">
    <property type="component" value="Unassembled WGS sequence"/>
</dbReference>
<feature type="chain" id="PRO_5045345673" evidence="5">
    <location>
        <begin position="20"/>
        <end position="828"/>
    </location>
</feature>
<comment type="caution">
    <text evidence="6">The sequence shown here is derived from an EMBL/GenBank/DDBJ whole genome shotgun (WGS) entry which is preliminary data.</text>
</comment>
<dbReference type="SUPFAM" id="SSF56935">
    <property type="entry name" value="Porins"/>
    <property type="match status" value="1"/>
</dbReference>
<dbReference type="RefSeq" id="WP_136451627.1">
    <property type="nucleotide sequence ID" value="NZ_SSTI01000007.1"/>
</dbReference>
<evidence type="ECO:0000256" key="4">
    <source>
        <dbReference type="SAM" id="MobiDB-lite"/>
    </source>
</evidence>
<feature type="compositionally biased region" description="Gly residues" evidence="4">
    <location>
        <begin position="642"/>
        <end position="660"/>
    </location>
</feature>
<gene>
    <name evidence="6" type="ORF">E5988_10250</name>
</gene>
<evidence type="ECO:0000313" key="6">
    <source>
        <dbReference type="EMBL" id="THG39550.1"/>
    </source>
</evidence>
<feature type="region of interest" description="Disordered" evidence="4">
    <location>
        <begin position="318"/>
        <end position="337"/>
    </location>
</feature>
<name>A0ABY2QJ47_9SPHN</name>
<evidence type="ECO:0000313" key="7">
    <source>
        <dbReference type="Proteomes" id="UP000308038"/>
    </source>
</evidence>
<reference evidence="6 7" key="1">
    <citation type="submission" date="2019-04" db="EMBL/GenBank/DDBJ databases">
        <title>Microbes associate with the intestines of laboratory mice.</title>
        <authorList>
            <person name="Navarre W."/>
            <person name="Wong E."/>
            <person name="Huang K.C."/>
            <person name="Tropini C."/>
            <person name="Ng K."/>
            <person name="Yu B."/>
        </authorList>
    </citation>
    <scope>NUCLEOTIDE SEQUENCE [LARGE SCALE GENOMIC DNA]</scope>
    <source>
        <strain evidence="6 7">NM83_B4-11</strain>
    </source>
</reference>
<feature type="region of interest" description="Disordered" evidence="4">
    <location>
        <begin position="613"/>
        <end position="660"/>
    </location>
</feature>
<accession>A0ABY2QJ47</accession>
<keyword evidence="3" id="KW-0998">Cell outer membrane</keyword>
<evidence type="ECO:0000256" key="2">
    <source>
        <dbReference type="ARBA" id="ARBA00023136"/>
    </source>
</evidence>
<feature type="signal peptide" evidence="5">
    <location>
        <begin position="1"/>
        <end position="19"/>
    </location>
</feature>
<dbReference type="InterPro" id="IPR036942">
    <property type="entry name" value="Beta-barrel_TonB_sf"/>
</dbReference>
<feature type="compositionally biased region" description="Basic and acidic residues" evidence="4">
    <location>
        <begin position="323"/>
        <end position="337"/>
    </location>
</feature>
<evidence type="ECO:0000256" key="3">
    <source>
        <dbReference type="ARBA" id="ARBA00023237"/>
    </source>
</evidence>
<keyword evidence="6" id="KW-0675">Receptor</keyword>
<keyword evidence="5" id="KW-0732">Signal</keyword>
<dbReference type="PANTHER" id="PTHR47234:SF1">
    <property type="entry name" value="TONB-DEPENDENT RECEPTOR"/>
    <property type="match status" value="1"/>
</dbReference>
<evidence type="ECO:0000256" key="1">
    <source>
        <dbReference type="ARBA" id="ARBA00004442"/>
    </source>
</evidence>
<evidence type="ECO:0000256" key="5">
    <source>
        <dbReference type="SAM" id="SignalP"/>
    </source>
</evidence>
<keyword evidence="7" id="KW-1185">Reference proteome</keyword>
<feature type="region of interest" description="Disordered" evidence="4">
    <location>
        <begin position="27"/>
        <end position="49"/>
    </location>
</feature>
<dbReference type="Gene3D" id="2.40.170.20">
    <property type="entry name" value="TonB-dependent receptor, beta-barrel domain"/>
    <property type="match status" value="2"/>
</dbReference>
<sequence length="828" mass="88040">MSILLLPASLAAMTVPATATPVQVGELPPAESQTAESETAIPLQGEPQSVEEAEVELELEDDIIVTGSRQPRGSVTGDIKPEVVLSGRDIRAYGASNIGELLEELAPLTGSIQGRGAGAPVVLLGGRRISGFREIRGLPPEAIQRVDILPEEVALKYGYRPDQKVVNIVLRRRFNAVTAEADTGFATDGGRQVHEATLNYLRLGNGNRFSVDGEYTHSNPLFETQRNVAEADPNRTLLSASDAAKLNATYNQTIFGNVSATISGELEGADTRAGLGTSSDGQRLLREGRTRTGVLNYALNGDLDQWRWSLNGGYTRDWSTTLTDRDGGPGSGTRRDRAESVAQTIETEGTLSGSLFDLPAGAVTTTLKAGFTLRDISGESRRAGIVTATDLSRDQGSGQANIDIPLFRNGPIGALSATINGGVDQLSDFGTLGSVGYGFNWRPVEAVRLIGSVAHEQGAPTIQQLGNPLIVTPNVRVFDLVTGQTVDATTITGGNPNLAADQRRVLKLGLTVKPISDTNLTLLANYTDSRIDNPIASFPTATPEIEAAFPGRFDRDAAGTLISIDTRPVNFDRSRSRQIRWGFNWTETLEAPPPTGPDGQPLTAEQIAERRAAFRERGRSGAGASPAGGEASQTGVRSAGDRGPGGFAGRGGGGFGRGGFGGARQGRVQLSVFHTWRLEDTILIRPGLPELDLLSGSAIGARGGQPRHQVEFNAGYNRHGIGVRLNGTWQEGTTLLANPNGAPSPEDLSFGSLFTANLRVFADLGQQRALVQKAPFFQGSRVTLSVNNLFNQRLDVRDAAGAVPIGYQPALLDPLGRSVRLSFRKLFF</sequence>
<dbReference type="PANTHER" id="PTHR47234">
    <property type="match status" value="1"/>
</dbReference>
<dbReference type="EMBL" id="SSTI01000007">
    <property type="protein sequence ID" value="THG39550.1"/>
    <property type="molecule type" value="Genomic_DNA"/>
</dbReference>